<dbReference type="AlphaFoldDB" id="A0AB39BCY2"/>
<sequence>MRRAGCAGGDATRPVAGLRDDVRMRIRLPRGERLRRGYDTTPELAGFEAMQELVWFAATRQAGDDDASERSRALAR</sequence>
<name>A0AB39BCY2_9MICO</name>
<evidence type="ECO:0000313" key="1">
    <source>
        <dbReference type="EMBL" id="XDI04184.1"/>
    </source>
</evidence>
<reference evidence="1" key="1">
    <citation type="submission" date="2024-05" db="EMBL/GenBank/DDBJ databases">
        <title>Herbiconiux sp. A18JL235.</title>
        <authorList>
            <person name="Zhang G."/>
        </authorList>
    </citation>
    <scope>NUCLEOTIDE SEQUENCE</scope>
    <source>
        <strain evidence="1">A18JL235</strain>
    </source>
</reference>
<dbReference type="RefSeq" id="WP_368496594.1">
    <property type="nucleotide sequence ID" value="NZ_CP162511.1"/>
</dbReference>
<dbReference type="EMBL" id="CP162511">
    <property type="protein sequence ID" value="XDI04184.1"/>
    <property type="molecule type" value="Genomic_DNA"/>
</dbReference>
<proteinExistence type="predicted"/>
<accession>A0AB39BCY2</accession>
<protein>
    <submittedName>
        <fullName evidence="1">Uncharacterized protein</fullName>
    </submittedName>
</protein>
<gene>
    <name evidence="1" type="ORF">ABFY20_12595</name>
</gene>
<organism evidence="1">
    <name type="scientific">Herbiconiux sp. A18JL235</name>
    <dbReference type="NCBI Taxonomy" id="3152363"/>
    <lineage>
        <taxon>Bacteria</taxon>
        <taxon>Bacillati</taxon>
        <taxon>Actinomycetota</taxon>
        <taxon>Actinomycetes</taxon>
        <taxon>Micrococcales</taxon>
        <taxon>Microbacteriaceae</taxon>
        <taxon>Herbiconiux</taxon>
    </lineage>
</organism>